<dbReference type="PANTHER" id="PTHR21660">
    <property type="entry name" value="THIOESTERASE SUPERFAMILY MEMBER-RELATED"/>
    <property type="match status" value="1"/>
</dbReference>
<proteinExistence type="inferred from homology"/>
<keyword evidence="2" id="KW-0378">Hydrolase</keyword>
<organism evidence="4 5">
    <name type="scientific">Apiospora kogelbergensis</name>
    <dbReference type="NCBI Taxonomy" id="1337665"/>
    <lineage>
        <taxon>Eukaryota</taxon>
        <taxon>Fungi</taxon>
        <taxon>Dikarya</taxon>
        <taxon>Ascomycota</taxon>
        <taxon>Pezizomycotina</taxon>
        <taxon>Sordariomycetes</taxon>
        <taxon>Xylariomycetidae</taxon>
        <taxon>Amphisphaeriales</taxon>
        <taxon>Apiosporaceae</taxon>
        <taxon>Apiospora</taxon>
    </lineage>
</organism>
<dbReference type="Pfam" id="PF03061">
    <property type="entry name" value="4HBT"/>
    <property type="match status" value="1"/>
</dbReference>
<dbReference type="Proteomes" id="UP001392437">
    <property type="component" value="Unassembled WGS sequence"/>
</dbReference>
<comment type="caution">
    <text evidence="4">The sequence shown here is derived from an EMBL/GenBank/DDBJ whole genome shotgun (WGS) entry which is preliminary data.</text>
</comment>
<evidence type="ECO:0000313" key="4">
    <source>
        <dbReference type="EMBL" id="KAK8130752.1"/>
    </source>
</evidence>
<dbReference type="InterPro" id="IPR029069">
    <property type="entry name" value="HotDog_dom_sf"/>
</dbReference>
<evidence type="ECO:0000259" key="3">
    <source>
        <dbReference type="Pfam" id="PF03061"/>
    </source>
</evidence>
<dbReference type="EMBL" id="JAQQWP010000002">
    <property type="protein sequence ID" value="KAK8130752.1"/>
    <property type="molecule type" value="Genomic_DNA"/>
</dbReference>
<gene>
    <name evidence="4" type="ORF">PG999_003132</name>
</gene>
<keyword evidence="5" id="KW-1185">Reference proteome</keyword>
<feature type="domain" description="Thioesterase" evidence="3">
    <location>
        <begin position="94"/>
        <end position="167"/>
    </location>
</feature>
<sequence>MSAKPTHIETFDWRMDTLTTAEERVAKVKEYLDWGRSRARDPKSAIPQANASHPGRQDWQTFIEPYLRVHSYATTPHPTINFRLETQPVHANGNGNMHGGCTATLFDFCTSWPLHIIARPGFWQHLGVSRTLNCTYLRPVPIGAVIDIQCEVVQAGQKMGVTRGTMRLVEKDGSLGPVLTICEHGKFNTDPPAPKL</sequence>
<comment type="similarity">
    <text evidence="1">Belongs to the thioesterase PaaI family.</text>
</comment>
<dbReference type="PANTHER" id="PTHR21660:SF1">
    <property type="entry name" value="ACYL-COENZYME A THIOESTERASE 13"/>
    <property type="match status" value="1"/>
</dbReference>
<dbReference type="InterPro" id="IPR006683">
    <property type="entry name" value="Thioestr_dom"/>
</dbReference>
<dbReference type="AlphaFoldDB" id="A0AAW0RA49"/>
<dbReference type="InterPro" id="IPR039298">
    <property type="entry name" value="ACOT13"/>
</dbReference>
<dbReference type="SUPFAM" id="SSF54637">
    <property type="entry name" value="Thioesterase/thiol ester dehydrase-isomerase"/>
    <property type="match status" value="1"/>
</dbReference>
<dbReference type="CDD" id="cd03443">
    <property type="entry name" value="PaaI_thioesterase"/>
    <property type="match status" value="1"/>
</dbReference>
<evidence type="ECO:0000256" key="1">
    <source>
        <dbReference type="ARBA" id="ARBA00008324"/>
    </source>
</evidence>
<evidence type="ECO:0000313" key="5">
    <source>
        <dbReference type="Proteomes" id="UP001392437"/>
    </source>
</evidence>
<dbReference type="GO" id="GO:0047617">
    <property type="term" value="F:fatty acyl-CoA hydrolase activity"/>
    <property type="evidence" value="ECO:0007669"/>
    <property type="project" value="InterPro"/>
</dbReference>
<accession>A0AAW0RA49</accession>
<evidence type="ECO:0000256" key="2">
    <source>
        <dbReference type="ARBA" id="ARBA00022801"/>
    </source>
</evidence>
<name>A0AAW0RA49_9PEZI</name>
<dbReference type="Gene3D" id="3.10.129.10">
    <property type="entry name" value="Hotdog Thioesterase"/>
    <property type="match status" value="1"/>
</dbReference>
<protein>
    <submittedName>
        <fullName evidence="4">Thioesterase superfamily protein</fullName>
    </submittedName>
</protein>
<reference evidence="4 5" key="1">
    <citation type="submission" date="2023-01" db="EMBL/GenBank/DDBJ databases">
        <title>Analysis of 21 Apiospora genomes using comparative genomics revels a genus with tremendous synthesis potential of carbohydrate active enzymes and secondary metabolites.</title>
        <authorList>
            <person name="Sorensen T."/>
        </authorList>
    </citation>
    <scope>NUCLEOTIDE SEQUENCE [LARGE SCALE GENOMIC DNA]</scope>
    <source>
        <strain evidence="4 5">CBS 117206</strain>
    </source>
</reference>